<dbReference type="EMBL" id="FNED01000032">
    <property type="protein sequence ID" value="SDJ91907.1"/>
    <property type="molecule type" value="Genomic_DNA"/>
</dbReference>
<dbReference type="STRING" id="47500.AF333_28260"/>
<keyword evidence="8" id="KW-1185">Reference proteome</keyword>
<dbReference type="InterPro" id="IPR000055">
    <property type="entry name" value="Restrct_endonuc_typeI_TRD"/>
</dbReference>
<protein>
    <submittedName>
        <fullName evidence="7">Type I restriction enzyme, S subunit</fullName>
    </submittedName>
</protein>
<dbReference type="GO" id="GO:0003677">
    <property type="term" value="F:DNA binding"/>
    <property type="evidence" value="ECO:0007669"/>
    <property type="project" value="UniProtKB-KW"/>
</dbReference>
<accession>A0A0D1V191</accession>
<comment type="similarity">
    <text evidence="1">Belongs to the type-I restriction system S methylase family.</text>
</comment>
<comment type="subunit">
    <text evidence="4">The methyltransferase is composed of M and S polypeptides.</text>
</comment>
<dbReference type="AlphaFoldDB" id="A0A0D1V191"/>
<organism evidence="6 8">
    <name type="scientific">Aneurinibacillus migulanus</name>
    <name type="common">Bacillus migulanus</name>
    <dbReference type="NCBI Taxonomy" id="47500"/>
    <lineage>
        <taxon>Bacteria</taxon>
        <taxon>Bacillati</taxon>
        <taxon>Bacillota</taxon>
        <taxon>Bacilli</taxon>
        <taxon>Bacillales</taxon>
        <taxon>Paenibacillaceae</taxon>
        <taxon>Aneurinibacillus group</taxon>
        <taxon>Aneurinibacillus</taxon>
    </lineage>
</organism>
<reference evidence="7 9" key="2">
    <citation type="submission" date="2016-10" db="EMBL/GenBank/DDBJ databases">
        <authorList>
            <person name="de Groot N.N."/>
        </authorList>
    </citation>
    <scope>NUCLEOTIDE SEQUENCE [LARGE SCALE GENOMIC DNA]</scope>
    <source>
        <strain evidence="7 9">DSM 2895</strain>
    </source>
</reference>
<sequence length="445" mass="51139">MSKARKIIEEKWEDAWLPEEERPYEVPENWAWFRLGSLVNIKAGKKDASHGNKEGAYPFFTCAAAPIRSDTYSFEGEAVLLPGNGANVGLVLYYNGKFEAYQRTYVLTSEKVSMKYVYYHLLLEWNRHNKDKQFGSTTNYIKLANIQDYKLPLAPPGEQKRIVKKVERLFVKVEEAAQIIEEVRESVELRRASILDRAFRGELNTNLSEEKSVLETVGQWIKAEPVSENTQPYHIPKNWAWLRLKDFLPPMVSRDPAKLHCKEFLYIDIDSIDNRKFTIKEPKLIDVSEAPNRARRAVHQGDVIISLVRPYLMNVAQVLSDDPALVASTAFYVCRKNKVVQADYLYYYLLAPSVTNELNIRAKGHNAPSVRNKEFLELKIPVPPVEEQERIAKKIAKLLNALSQEVHIISEVEEKLDTVKQGILNKAFRGELGTDETERGSEEKR</sequence>
<evidence type="ECO:0000256" key="3">
    <source>
        <dbReference type="ARBA" id="ARBA00023125"/>
    </source>
</evidence>
<dbReference type="EMBL" id="LGUG01000009">
    <property type="protein sequence ID" value="KON90895.1"/>
    <property type="molecule type" value="Genomic_DNA"/>
</dbReference>
<evidence type="ECO:0000256" key="1">
    <source>
        <dbReference type="ARBA" id="ARBA00010923"/>
    </source>
</evidence>
<name>A0A0D1V191_ANEMI</name>
<evidence type="ECO:0000256" key="2">
    <source>
        <dbReference type="ARBA" id="ARBA00022747"/>
    </source>
</evidence>
<evidence type="ECO:0000313" key="9">
    <source>
        <dbReference type="Proteomes" id="UP000182836"/>
    </source>
</evidence>
<evidence type="ECO:0000259" key="5">
    <source>
        <dbReference type="Pfam" id="PF01420"/>
    </source>
</evidence>
<feature type="domain" description="Type I restriction modification DNA specificity" evidence="5">
    <location>
        <begin position="27"/>
        <end position="183"/>
    </location>
</feature>
<dbReference type="SUPFAM" id="SSF116734">
    <property type="entry name" value="DNA methylase specificity domain"/>
    <property type="match status" value="2"/>
</dbReference>
<dbReference type="Pfam" id="PF01420">
    <property type="entry name" value="Methylase_S"/>
    <property type="match status" value="2"/>
</dbReference>
<evidence type="ECO:0000313" key="6">
    <source>
        <dbReference type="EMBL" id="KON90895.1"/>
    </source>
</evidence>
<keyword evidence="2" id="KW-0680">Restriction system</keyword>
<dbReference type="PANTHER" id="PTHR43140">
    <property type="entry name" value="TYPE-1 RESTRICTION ENZYME ECOKI SPECIFICITY PROTEIN"/>
    <property type="match status" value="1"/>
</dbReference>
<evidence type="ECO:0000256" key="4">
    <source>
        <dbReference type="ARBA" id="ARBA00038652"/>
    </source>
</evidence>
<dbReference type="GO" id="GO:0009307">
    <property type="term" value="P:DNA restriction-modification system"/>
    <property type="evidence" value="ECO:0007669"/>
    <property type="project" value="UniProtKB-KW"/>
</dbReference>
<proteinExistence type="inferred from homology"/>
<dbReference type="GeneID" id="42309027"/>
<feature type="domain" description="Type I restriction modification DNA specificity" evidence="5">
    <location>
        <begin position="298"/>
        <end position="413"/>
    </location>
</feature>
<dbReference type="Proteomes" id="UP000182836">
    <property type="component" value="Unassembled WGS sequence"/>
</dbReference>
<evidence type="ECO:0000313" key="8">
    <source>
        <dbReference type="Proteomes" id="UP000037269"/>
    </source>
</evidence>
<reference evidence="6 8" key="1">
    <citation type="submission" date="2015-07" db="EMBL/GenBank/DDBJ databases">
        <title>Fjat-14205 dsm 2895.</title>
        <authorList>
            <person name="Liu B."/>
            <person name="Wang J."/>
            <person name="Zhu Y."/>
            <person name="Liu G."/>
            <person name="Chen Q."/>
            <person name="Chen Z."/>
            <person name="Lan J."/>
            <person name="Che J."/>
            <person name="Ge C."/>
            <person name="Shi H."/>
            <person name="Pan Z."/>
            <person name="Liu X."/>
        </authorList>
    </citation>
    <scope>NUCLEOTIDE SEQUENCE [LARGE SCALE GENOMIC DNA]</scope>
    <source>
        <strain evidence="6 8">DSM 2895</strain>
    </source>
</reference>
<dbReference type="RefSeq" id="WP_043067218.1">
    <property type="nucleotide sequence ID" value="NZ_BJOA01000136.1"/>
</dbReference>
<dbReference type="PANTHER" id="PTHR43140:SF1">
    <property type="entry name" value="TYPE I RESTRICTION ENZYME ECOKI SPECIFICITY SUBUNIT"/>
    <property type="match status" value="1"/>
</dbReference>
<dbReference type="InterPro" id="IPR044946">
    <property type="entry name" value="Restrct_endonuc_typeI_TRD_sf"/>
</dbReference>
<evidence type="ECO:0000313" key="7">
    <source>
        <dbReference type="EMBL" id="SDJ91907.1"/>
    </source>
</evidence>
<dbReference type="REBASE" id="130884">
    <property type="entry name" value="S.Ami9999ORF28265P"/>
</dbReference>
<dbReference type="PATRIC" id="fig|47500.8.peg.2239"/>
<dbReference type="Gene3D" id="3.90.220.20">
    <property type="entry name" value="DNA methylase specificity domains"/>
    <property type="match status" value="2"/>
</dbReference>
<gene>
    <name evidence="6" type="ORF">AF333_28260</name>
    <name evidence="7" type="ORF">SAMN04487909_13251</name>
</gene>
<keyword evidence="3" id="KW-0238">DNA-binding</keyword>
<dbReference type="Proteomes" id="UP000037269">
    <property type="component" value="Unassembled WGS sequence"/>
</dbReference>
<dbReference type="OrthoDB" id="9811611at2"/>
<dbReference type="InterPro" id="IPR051212">
    <property type="entry name" value="Type-I_RE_S_subunit"/>
</dbReference>